<dbReference type="InterPro" id="IPR003851">
    <property type="entry name" value="Znf_Dof"/>
</dbReference>
<protein>
    <submittedName>
        <fullName evidence="10">Dof8</fullName>
    </submittedName>
</protein>
<evidence type="ECO:0000256" key="1">
    <source>
        <dbReference type="ARBA" id="ARBA00022723"/>
    </source>
</evidence>
<evidence type="ECO:0000256" key="4">
    <source>
        <dbReference type="ARBA" id="ARBA00023015"/>
    </source>
</evidence>
<organism evidence="10">
    <name type="scientific">Pinus pinaster</name>
    <name type="common">Maritime pine</name>
    <dbReference type="NCBI Taxonomy" id="71647"/>
    <lineage>
        <taxon>Eukaryota</taxon>
        <taxon>Viridiplantae</taxon>
        <taxon>Streptophyta</taxon>
        <taxon>Embryophyta</taxon>
        <taxon>Tracheophyta</taxon>
        <taxon>Spermatophyta</taxon>
        <taxon>Pinopsida</taxon>
        <taxon>Pinidae</taxon>
        <taxon>Conifers I</taxon>
        <taxon>Pinales</taxon>
        <taxon>Pinaceae</taxon>
        <taxon>Pinus</taxon>
        <taxon>Pinus subgen. Pinus</taxon>
    </lineage>
</organism>
<reference evidence="10" key="1">
    <citation type="submission" date="2013-02" db="EMBL/GenBank/DDBJ databases">
        <title>The Dof Family in Pine.</title>
        <authorList>
            <person name="Rueda-Lopez M."/>
            <person name="Canovas F.M."/>
            <person name="Avila C."/>
        </authorList>
    </citation>
    <scope>NUCLEOTIDE SEQUENCE</scope>
</reference>
<feature type="region of interest" description="Disordered" evidence="8">
    <location>
        <begin position="193"/>
        <end position="213"/>
    </location>
</feature>
<feature type="compositionally biased region" description="Polar residues" evidence="8">
    <location>
        <begin position="247"/>
        <end position="262"/>
    </location>
</feature>
<dbReference type="InterPro" id="IPR045174">
    <property type="entry name" value="Dof"/>
</dbReference>
<feature type="compositionally biased region" description="Basic and acidic residues" evidence="8">
    <location>
        <begin position="62"/>
        <end position="81"/>
    </location>
</feature>
<keyword evidence="1" id="KW-0479">Metal-binding</keyword>
<evidence type="ECO:0000313" key="10">
    <source>
        <dbReference type="EMBL" id="AGV07542.1"/>
    </source>
</evidence>
<dbReference type="EMBL" id="KC688682">
    <property type="protein sequence ID" value="AGV07542.1"/>
    <property type="molecule type" value="mRNA"/>
</dbReference>
<dbReference type="PANTHER" id="PTHR31089">
    <property type="entry name" value="CYCLIC DOF FACTOR 2"/>
    <property type="match status" value="1"/>
</dbReference>
<feature type="region of interest" description="Disordered" evidence="8">
    <location>
        <begin position="56"/>
        <end position="84"/>
    </location>
</feature>
<keyword evidence="5" id="KW-0238">DNA-binding</keyword>
<evidence type="ECO:0000256" key="3">
    <source>
        <dbReference type="ARBA" id="ARBA00022833"/>
    </source>
</evidence>
<dbReference type="GO" id="GO:0003677">
    <property type="term" value="F:DNA binding"/>
    <property type="evidence" value="ECO:0007669"/>
    <property type="project" value="UniProtKB-KW"/>
</dbReference>
<feature type="domain" description="Dof-type" evidence="9">
    <location>
        <begin position="88"/>
        <end position="142"/>
    </location>
</feature>
<dbReference type="GO" id="GO:0003700">
    <property type="term" value="F:DNA-binding transcription factor activity"/>
    <property type="evidence" value="ECO:0007669"/>
    <property type="project" value="InterPro"/>
</dbReference>
<dbReference type="AlphaFoldDB" id="T2B8A9"/>
<feature type="compositionally biased region" description="Polar residues" evidence="8">
    <location>
        <begin position="202"/>
        <end position="213"/>
    </location>
</feature>
<sequence>MVAVNAEIMPKFEGKSAKSLDSTFKLFGRTIAVKNPCDSSSNGIHVDGIPAEAVNSAVSKASETHHHDEKQKQNEDSEKVGKKPTKLVPCPRCESMDTKFCYFNNYNVNQPRHYCRRCQRYWTAGGSLRNVPVGAGRRKNKPCFGINHRQIMDDTETGWNDVQGQASRGNSDKLVKVEPFYPEFEKFREGLNEAATPKEGNSKPQSKIQSQFDDYSHHSTVNLAREKMGKEVLFGSGNQVGAMGWPGNSTHLAKEPGNSTHVANEPGNFTHMAKELESVQKPSCSSEKTQTSATKADSAEPVDDLTSDSNLKSEPKNMSPDGSSSSSSSMNYTGSPWPVYYNGCWGSFPPGVEGSEKNRVPWYTPGTGFFPTGFNWPVPSGVMWGLPWMAGNDNSESKTLGKHQREETPQAVPENKNRSLWAPKTLRMDDPEEAARSSFLTNLGLENKKEGSIKSGEILKGFQLKIDNKDDKRTTSVQVLCANPAALSISSSFLESS</sequence>
<evidence type="ECO:0000259" key="9">
    <source>
        <dbReference type="PROSITE" id="PS50884"/>
    </source>
</evidence>
<keyword evidence="2" id="KW-0863">Zinc-finger</keyword>
<evidence type="ECO:0000256" key="8">
    <source>
        <dbReference type="SAM" id="MobiDB-lite"/>
    </source>
</evidence>
<keyword evidence="7" id="KW-0539">Nucleus</keyword>
<dbReference type="Pfam" id="PF02701">
    <property type="entry name" value="Zn_ribbon_Dof"/>
    <property type="match status" value="1"/>
</dbReference>
<feature type="compositionally biased region" description="Polar residues" evidence="8">
    <location>
        <begin position="280"/>
        <end position="295"/>
    </location>
</feature>
<dbReference type="GO" id="GO:0008270">
    <property type="term" value="F:zinc ion binding"/>
    <property type="evidence" value="ECO:0007669"/>
    <property type="project" value="UniProtKB-KW"/>
</dbReference>
<feature type="region of interest" description="Disordered" evidence="8">
    <location>
        <begin position="245"/>
        <end position="330"/>
    </location>
</feature>
<dbReference type="PROSITE" id="PS50884">
    <property type="entry name" value="ZF_DOF_2"/>
    <property type="match status" value="1"/>
</dbReference>
<keyword evidence="3" id="KW-0862">Zinc</keyword>
<dbReference type="PROSITE" id="PS01361">
    <property type="entry name" value="ZF_DOF_1"/>
    <property type="match status" value="1"/>
</dbReference>
<proteinExistence type="evidence at transcript level"/>
<evidence type="ECO:0000256" key="5">
    <source>
        <dbReference type="ARBA" id="ARBA00023125"/>
    </source>
</evidence>
<dbReference type="PANTHER" id="PTHR31089:SF1">
    <property type="entry name" value="CYCLIC DOF FACTOR 3"/>
    <property type="match status" value="1"/>
</dbReference>
<feature type="region of interest" description="Disordered" evidence="8">
    <location>
        <begin position="394"/>
        <end position="413"/>
    </location>
</feature>
<accession>T2B8A9</accession>
<evidence type="ECO:0000256" key="2">
    <source>
        <dbReference type="ARBA" id="ARBA00022771"/>
    </source>
</evidence>
<keyword evidence="4" id="KW-0805">Transcription regulation</keyword>
<evidence type="ECO:0000256" key="7">
    <source>
        <dbReference type="ARBA" id="ARBA00023242"/>
    </source>
</evidence>
<name>T2B8A9_PINPS</name>
<keyword evidence="6" id="KW-0804">Transcription</keyword>
<evidence type="ECO:0000256" key="6">
    <source>
        <dbReference type="ARBA" id="ARBA00023163"/>
    </source>
</evidence>